<evidence type="ECO:0000313" key="1">
    <source>
        <dbReference type="EMBL" id="CAK5049756.1"/>
    </source>
</evidence>
<name>A0ACB0YJX4_MELEN</name>
<evidence type="ECO:0000313" key="2">
    <source>
        <dbReference type="Proteomes" id="UP001497535"/>
    </source>
</evidence>
<comment type="caution">
    <text evidence="1">The sequence shown here is derived from an EMBL/GenBank/DDBJ whole genome shotgun (WGS) entry which is preliminary data.</text>
</comment>
<reference evidence="1" key="1">
    <citation type="submission" date="2023-11" db="EMBL/GenBank/DDBJ databases">
        <authorList>
            <person name="Poullet M."/>
        </authorList>
    </citation>
    <scope>NUCLEOTIDE SEQUENCE</scope>
    <source>
        <strain evidence="1">E1834</strain>
    </source>
</reference>
<dbReference type="Proteomes" id="UP001497535">
    <property type="component" value="Unassembled WGS sequence"/>
</dbReference>
<protein>
    <submittedName>
        <fullName evidence="1">Uncharacterized protein</fullName>
    </submittedName>
</protein>
<organism evidence="1 2">
    <name type="scientific">Meloidogyne enterolobii</name>
    <name type="common">Root-knot nematode worm</name>
    <name type="synonym">Meloidogyne mayaguensis</name>
    <dbReference type="NCBI Taxonomy" id="390850"/>
    <lineage>
        <taxon>Eukaryota</taxon>
        <taxon>Metazoa</taxon>
        <taxon>Ecdysozoa</taxon>
        <taxon>Nematoda</taxon>
        <taxon>Chromadorea</taxon>
        <taxon>Rhabditida</taxon>
        <taxon>Tylenchina</taxon>
        <taxon>Tylenchomorpha</taxon>
        <taxon>Tylenchoidea</taxon>
        <taxon>Meloidogynidae</taxon>
        <taxon>Meloidogyninae</taxon>
        <taxon>Meloidogyne</taxon>
    </lineage>
</organism>
<dbReference type="EMBL" id="CAVMJV010000014">
    <property type="protein sequence ID" value="CAK5049756.1"/>
    <property type="molecule type" value="Genomic_DNA"/>
</dbReference>
<sequence>MRKRRRKTTAFSINTSELLRLYFKFSSHSCLTFLFCCFFCLIVYCSSVHGRSSPVALTDVLIQTTLGKIIGFKQKFDGKSVHTFLGVPYAKRPTGSGRFGLPEMIEPWEGEFRADKPARTCFFSRDTMFPDFPGAEMWNPPNDIDEDCLAMNIWVPEHHDGTVLVWIYGGGFYSGSPSLDLYDGRVLAVQERAVVININYRLGPFGFLYFGDDTSVPGNMGLQDQQMALKWIHEHIAHFGGDPRRVTLFGESAGSASAMAHIYSLFSRIIAQSGSIINNWATKPKASILQLSLQLAHHLNCSNGNNSTKAMQNIVECIKRVPTAIIQRAGDAVSQSLSLPMDFAFVPIDEDTHFFRGNVFDKLRRKDFKRDVSILVGTVRDEGTYWLPYCLQKNGFGFNHTISPEDHINQALITDKAFDAFLPYFGNSNLVRHALMHAYSHLPTDKQEQIWRDGVARFLGDYFFTCDSIEFADIVSDELYGSVYSFYFTRRSSVYFFNILINSNYRQILGHNGWEQCMATKLVLLVLNFCHSIVKNFILEYVFGLPLRSPHLYDPSELELEISFSTKIMEFWGHFARTGEPVEFWPKYNRITRKSLILSEEIATGTSHRIYVDVHGKLCRLLEEAQAVAGITGEQRSRICPDGRSTTVNYGQEISMEDVKEEMQLNRGISGINRIPSIKIYISLIILSLALLRSPEISFLYSSFIFK</sequence>
<keyword evidence="2" id="KW-1185">Reference proteome</keyword>
<gene>
    <name evidence="1" type="ORF">MENTE1834_LOCUS13111</name>
</gene>
<accession>A0ACB0YJX4</accession>
<proteinExistence type="predicted"/>